<dbReference type="Pfam" id="PF01471">
    <property type="entry name" value="PG_binding_1"/>
    <property type="match status" value="1"/>
</dbReference>
<dbReference type="InterPro" id="IPR036365">
    <property type="entry name" value="PGBD-like_sf"/>
</dbReference>
<keyword evidence="3" id="KW-1185">Reference proteome</keyword>
<dbReference type="Gene3D" id="1.10.101.10">
    <property type="entry name" value="PGBD-like superfamily/PGBD"/>
    <property type="match status" value="1"/>
</dbReference>
<protein>
    <recommendedName>
        <fullName evidence="1">Peptidoglycan binding-like domain-containing protein</fullName>
    </recommendedName>
</protein>
<name>A0A5K8AGB4_9BACT</name>
<feature type="domain" description="Peptidoglycan binding-like" evidence="1">
    <location>
        <begin position="156"/>
        <end position="199"/>
    </location>
</feature>
<accession>A0A5K8AGB4</accession>
<dbReference type="Proteomes" id="UP000422108">
    <property type="component" value="Chromosome"/>
</dbReference>
<sequence>MSIRIAVKQGQCIECIAYEHGFTPQTILDHPDNAKIKNRRREHNILKHGDVVVVPDRRQHEEDAATGKRHRYRRKGLPVKFNLVLEEGGEPRANEPYVLWIDGEVSEGETDKDGVLSESISPGARKGRLLIGEGENQEEFLLDFGYVDPINELSGIQGRLKNLGLYDGPVDGNPSEETTAAIVAFQASVGLESNGKSDDYKTMNALLEAHWS</sequence>
<dbReference type="EMBL" id="AP021879">
    <property type="protein sequence ID" value="BBO91549.1"/>
    <property type="molecule type" value="Genomic_DNA"/>
</dbReference>
<dbReference type="AlphaFoldDB" id="A0A5K8AGB4"/>
<dbReference type="RefSeq" id="WP_155312451.1">
    <property type="nucleotide sequence ID" value="NZ_AP021879.1"/>
</dbReference>
<dbReference type="InterPro" id="IPR036366">
    <property type="entry name" value="PGBDSf"/>
</dbReference>
<dbReference type="SUPFAM" id="SSF47090">
    <property type="entry name" value="PGBD-like"/>
    <property type="match status" value="1"/>
</dbReference>
<gene>
    <name evidence="2" type="ORF">DSCOOX_47290</name>
</gene>
<proteinExistence type="predicted"/>
<dbReference type="InterPro" id="IPR002477">
    <property type="entry name" value="Peptidoglycan-bd-like"/>
</dbReference>
<evidence type="ECO:0000259" key="1">
    <source>
        <dbReference type="Pfam" id="PF01471"/>
    </source>
</evidence>
<evidence type="ECO:0000313" key="2">
    <source>
        <dbReference type="EMBL" id="BBO91549.1"/>
    </source>
</evidence>
<organism evidence="2 3">
    <name type="scientific">Desulfosarcina ovata subsp. ovata</name>
    <dbReference type="NCBI Taxonomy" id="2752305"/>
    <lineage>
        <taxon>Bacteria</taxon>
        <taxon>Pseudomonadati</taxon>
        <taxon>Thermodesulfobacteriota</taxon>
        <taxon>Desulfobacteria</taxon>
        <taxon>Desulfobacterales</taxon>
        <taxon>Desulfosarcinaceae</taxon>
        <taxon>Desulfosarcina</taxon>
    </lineage>
</organism>
<evidence type="ECO:0000313" key="3">
    <source>
        <dbReference type="Proteomes" id="UP000422108"/>
    </source>
</evidence>
<reference evidence="2 3" key="1">
    <citation type="submission" date="2019-11" db="EMBL/GenBank/DDBJ databases">
        <title>Comparative genomics of hydrocarbon-degrading Desulfosarcina strains.</title>
        <authorList>
            <person name="Watanabe M."/>
            <person name="Kojima H."/>
            <person name="Fukui M."/>
        </authorList>
    </citation>
    <scope>NUCLEOTIDE SEQUENCE [LARGE SCALE GENOMIC DNA]</scope>
    <source>
        <strain evidence="3">oXyS1</strain>
    </source>
</reference>